<dbReference type="AlphaFoldDB" id="A0A380JT47"/>
<accession>A0A380JT47</accession>
<evidence type="ECO:0000313" key="2">
    <source>
        <dbReference type="EMBL" id="SUN48359.1"/>
    </source>
</evidence>
<reference evidence="2 3" key="1">
    <citation type="submission" date="2018-06" db="EMBL/GenBank/DDBJ databases">
        <authorList>
            <consortium name="Pathogen Informatics"/>
            <person name="Doyle S."/>
        </authorList>
    </citation>
    <scope>NUCLEOTIDE SEQUENCE [LARGE SCALE GENOMIC DNA]</scope>
    <source>
        <strain evidence="2 3">NCTC12092</strain>
    </source>
</reference>
<dbReference type="RefSeq" id="WP_043039431.1">
    <property type="nucleotide sequence ID" value="NZ_UHFF01000002.1"/>
</dbReference>
<keyword evidence="2" id="KW-0378">Hydrolase</keyword>
<dbReference type="Pfam" id="PF12697">
    <property type="entry name" value="Abhydrolase_6"/>
    <property type="match status" value="1"/>
</dbReference>
<dbReference type="GO" id="GO:0016787">
    <property type="term" value="F:hydrolase activity"/>
    <property type="evidence" value="ECO:0007669"/>
    <property type="project" value="UniProtKB-KW"/>
</dbReference>
<feature type="domain" description="AB hydrolase-1" evidence="1">
    <location>
        <begin position="92"/>
        <end position="294"/>
    </location>
</feature>
<dbReference type="Proteomes" id="UP000254461">
    <property type="component" value="Unassembled WGS sequence"/>
</dbReference>
<gene>
    <name evidence="2" type="ORF">NCTC12092_01741</name>
</gene>
<dbReference type="InterPro" id="IPR000073">
    <property type="entry name" value="AB_hydrolase_1"/>
</dbReference>
<proteinExistence type="predicted"/>
<name>A0A380JT47_9STRE</name>
<dbReference type="SUPFAM" id="SSF53474">
    <property type="entry name" value="alpha/beta-Hydrolases"/>
    <property type="match status" value="1"/>
</dbReference>
<dbReference type="EMBL" id="UHFF01000002">
    <property type="protein sequence ID" value="SUN48359.1"/>
    <property type="molecule type" value="Genomic_DNA"/>
</dbReference>
<evidence type="ECO:0000313" key="3">
    <source>
        <dbReference type="Proteomes" id="UP000254461"/>
    </source>
</evidence>
<protein>
    <submittedName>
        <fullName evidence="2">Alpha/beta hydrolase</fullName>
    </submittedName>
</protein>
<dbReference type="PANTHER" id="PTHR43358:SF4">
    <property type="entry name" value="ALPHA_BETA HYDROLASE FOLD-1 DOMAIN-CONTAINING PROTEIN"/>
    <property type="match status" value="1"/>
</dbReference>
<dbReference type="InterPro" id="IPR052920">
    <property type="entry name" value="DNA-binding_regulatory"/>
</dbReference>
<dbReference type="PANTHER" id="PTHR43358">
    <property type="entry name" value="ALPHA/BETA-HYDROLASE"/>
    <property type="match status" value="1"/>
</dbReference>
<sequence length="308" mass="34804">MKTIRLSKYFGILLLLLTLASVGASFYFFHVAQVREEKSFINNKKRTPDNPLYPAELAFDSLTREKRSITNRGRQQVAWYLPASQDTHKTAIVVHGFTNDKEDMKPYAMLFHSLGYNVLIPDNEAHGESEGDLIGYGWNDRLNLLAWIDLLVSEDKDSRISLFGLSMGAATVMMASGEQLPSQVVNIIEDCGYTSVWDELKFQAKAMYNLPAFPLLYEVSALSKIRAGFSYGEASSVKQLAKNKLPVLFIHGDKDTFVPTEMVYQNYQATKGPKELMVVKGAKHAKSFETNPDQYKEKIAAFLQKYEK</sequence>
<dbReference type="InterPro" id="IPR029058">
    <property type="entry name" value="AB_hydrolase_fold"/>
</dbReference>
<organism evidence="2 3">
    <name type="scientific">Streptococcus equi subsp. equi</name>
    <dbReference type="NCBI Taxonomy" id="148942"/>
    <lineage>
        <taxon>Bacteria</taxon>
        <taxon>Bacillati</taxon>
        <taxon>Bacillota</taxon>
        <taxon>Bacilli</taxon>
        <taxon>Lactobacillales</taxon>
        <taxon>Streptococcaceae</taxon>
        <taxon>Streptococcus</taxon>
    </lineage>
</organism>
<evidence type="ECO:0000259" key="1">
    <source>
        <dbReference type="Pfam" id="PF12697"/>
    </source>
</evidence>
<dbReference type="Gene3D" id="3.40.50.1820">
    <property type="entry name" value="alpha/beta hydrolase"/>
    <property type="match status" value="1"/>
</dbReference>